<sequence length="127" mass="14211">MKNIKILSAVIILAVTFISFKGVQKHKAAEKAEITAIFDDCIIDLNAQLEASLKMGYLKADDIQVVEINEEVNLGFDAFEYLPIDFNAYAGTNLTEQDFDIFENEEIVDLGFDTTAYLPSEFNAYAL</sequence>
<comment type="caution">
    <text evidence="1">The sequence shown here is derived from an EMBL/GenBank/DDBJ whole genome shotgun (WGS) entry which is preliminary data.</text>
</comment>
<organism evidence="1">
    <name type="scientific">marine sediment metagenome</name>
    <dbReference type="NCBI Taxonomy" id="412755"/>
    <lineage>
        <taxon>unclassified sequences</taxon>
        <taxon>metagenomes</taxon>
        <taxon>ecological metagenomes</taxon>
    </lineage>
</organism>
<evidence type="ECO:0000313" key="1">
    <source>
        <dbReference type="EMBL" id="KKO04750.1"/>
    </source>
</evidence>
<dbReference type="EMBL" id="LAZR01000021">
    <property type="protein sequence ID" value="KKO04750.1"/>
    <property type="molecule type" value="Genomic_DNA"/>
</dbReference>
<name>A0A0F9VL02_9ZZZZ</name>
<proteinExistence type="predicted"/>
<protein>
    <submittedName>
        <fullName evidence="1">Uncharacterized protein</fullName>
    </submittedName>
</protein>
<gene>
    <name evidence="1" type="ORF">LCGC14_0080610</name>
</gene>
<dbReference type="AlphaFoldDB" id="A0A0F9VL02"/>
<reference evidence="1" key="1">
    <citation type="journal article" date="2015" name="Nature">
        <title>Complex archaea that bridge the gap between prokaryotes and eukaryotes.</title>
        <authorList>
            <person name="Spang A."/>
            <person name="Saw J.H."/>
            <person name="Jorgensen S.L."/>
            <person name="Zaremba-Niedzwiedzka K."/>
            <person name="Martijn J."/>
            <person name="Lind A.E."/>
            <person name="van Eijk R."/>
            <person name="Schleper C."/>
            <person name="Guy L."/>
            <person name="Ettema T.J."/>
        </authorList>
    </citation>
    <scope>NUCLEOTIDE SEQUENCE</scope>
</reference>
<dbReference type="Gene3D" id="3.30.70.3110">
    <property type="match status" value="1"/>
</dbReference>
<accession>A0A0F9VL02</accession>